<name>A0ABT6NC21_9FIRM</name>
<keyword evidence="2 4" id="KW-0378">Hydrolase</keyword>
<feature type="domain" description="CN hydrolase" evidence="3">
    <location>
        <begin position="5"/>
        <end position="249"/>
    </location>
</feature>
<sequence length="275" mass="31125">MKEKFKLGLIQMITSRDKSIAVGKAIENISQLADNGANLVVLPEMFNCPYETQRFPSYAEPEGGETWQKMQQIAIEKKIYLVAGSIPEIEAGKIYNTSFVFDPNGNQIGKHRKIHMFDINIENGQYFKESETLEAGNQPTVFETEYGKIGLAICYDIRFPELARLMVAEGAKMIIYPAAFNMTTGPAHWELLFRSRAVDNQVFTVGCAPARDYSLGYISYGNSIVVDPWGDVLGRLDDTEGYLLGEIDFNEVRQIREQLPIIRQLRNDVYSTKLK</sequence>
<dbReference type="GO" id="GO:0016787">
    <property type="term" value="F:hydrolase activity"/>
    <property type="evidence" value="ECO:0007669"/>
    <property type="project" value="UniProtKB-KW"/>
</dbReference>
<reference evidence="4 5" key="1">
    <citation type="submission" date="2023-04" db="EMBL/GenBank/DDBJ databases">
        <title>Fusibacter bizertensis strain WBS, isolated from littoral bottom sediments of the Arctic seas - biochemical and genomic analysis.</title>
        <authorList>
            <person name="Brioukhanov A.L."/>
        </authorList>
    </citation>
    <scope>NUCLEOTIDE SEQUENCE [LARGE SCALE GENOMIC DNA]</scope>
    <source>
        <strain evidence="4 5">WBS</strain>
    </source>
</reference>
<comment type="similarity">
    <text evidence="1">Belongs to the carbon-nitrogen hydrolase superfamily. NIT1/NIT2 family.</text>
</comment>
<accession>A0ABT6NC21</accession>
<dbReference type="InterPro" id="IPR003010">
    <property type="entry name" value="C-N_Hydrolase"/>
</dbReference>
<dbReference type="PROSITE" id="PS50263">
    <property type="entry name" value="CN_HYDROLASE"/>
    <property type="match status" value="1"/>
</dbReference>
<evidence type="ECO:0000313" key="4">
    <source>
        <dbReference type="EMBL" id="MDH8677971.1"/>
    </source>
</evidence>
<dbReference type="CDD" id="cd07572">
    <property type="entry name" value="nit"/>
    <property type="match status" value="1"/>
</dbReference>
<dbReference type="InterPro" id="IPR036526">
    <property type="entry name" value="C-N_Hydrolase_sf"/>
</dbReference>
<dbReference type="RefSeq" id="WP_281093800.1">
    <property type="nucleotide sequence ID" value="NZ_JARYZI010000004.1"/>
</dbReference>
<comment type="caution">
    <text evidence="4">The sequence shown here is derived from an EMBL/GenBank/DDBJ whole genome shotgun (WGS) entry which is preliminary data.</text>
</comment>
<dbReference type="Gene3D" id="3.60.110.10">
    <property type="entry name" value="Carbon-nitrogen hydrolase"/>
    <property type="match status" value="1"/>
</dbReference>
<protein>
    <submittedName>
        <fullName evidence="4">Carbon-nitrogen hydrolase family protein</fullName>
    </submittedName>
</protein>
<dbReference type="PROSITE" id="PS01227">
    <property type="entry name" value="UPF0012"/>
    <property type="match status" value="1"/>
</dbReference>
<dbReference type="InterPro" id="IPR001110">
    <property type="entry name" value="UPF0012_CS"/>
</dbReference>
<gene>
    <name evidence="4" type="ORF">QE109_07415</name>
</gene>
<keyword evidence="5" id="KW-1185">Reference proteome</keyword>
<evidence type="ECO:0000313" key="5">
    <source>
        <dbReference type="Proteomes" id="UP001158045"/>
    </source>
</evidence>
<evidence type="ECO:0000256" key="1">
    <source>
        <dbReference type="ARBA" id="ARBA00010613"/>
    </source>
</evidence>
<dbReference type="Pfam" id="PF00795">
    <property type="entry name" value="CN_hydrolase"/>
    <property type="match status" value="1"/>
</dbReference>
<evidence type="ECO:0000259" key="3">
    <source>
        <dbReference type="PROSITE" id="PS50263"/>
    </source>
</evidence>
<dbReference type="PANTHER" id="PTHR23088:SF30">
    <property type="entry name" value="OMEGA-AMIDASE NIT2"/>
    <property type="match status" value="1"/>
</dbReference>
<dbReference type="EMBL" id="JARYZI010000004">
    <property type="protein sequence ID" value="MDH8677971.1"/>
    <property type="molecule type" value="Genomic_DNA"/>
</dbReference>
<dbReference type="Proteomes" id="UP001158045">
    <property type="component" value="Unassembled WGS sequence"/>
</dbReference>
<dbReference type="SUPFAM" id="SSF56317">
    <property type="entry name" value="Carbon-nitrogen hydrolase"/>
    <property type="match status" value="1"/>
</dbReference>
<organism evidence="4 5">
    <name type="scientific">Fusibacter bizertensis</name>
    <dbReference type="NCBI Taxonomy" id="1488331"/>
    <lineage>
        <taxon>Bacteria</taxon>
        <taxon>Bacillati</taxon>
        <taxon>Bacillota</taxon>
        <taxon>Clostridia</taxon>
        <taxon>Eubacteriales</taxon>
        <taxon>Eubacteriales Family XII. Incertae Sedis</taxon>
        <taxon>Fusibacter</taxon>
    </lineage>
</organism>
<proteinExistence type="inferred from homology"/>
<evidence type="ECO:0000256" key="2">
    <source>
        <dbReference type="ARBA" id="ARBA00022801"/>
    </source>
</evidence>
<dbReference type="InterPro" id="IPR045254">
    <property type="entry name" value="Nit1/2_C-N_Hydrolase"/>
</dbReference>
<dbReference type="PANTHER" id="PTHR23088">
    <property type="entry name" value="NITRILASE-RELATED"/>
    <property type="match status" value="1"/>
</dbReference>